<evidence type="ECO:0000256" key="1">
    <source>
        <dbReference type="ARBA" id="ARBA00005505"/>
    </source>
</evidence>
<dbReference type="Gene3D" id="1.10.510.10">
    <property type="entry name" value="Transferase(Phosphotransferase) domain 1"/>
    <property type="match status" value="2"/>
</dbReference>
<dbReference type="InterPro" id="IPR008271">
    <property type="entry name" value="Ser/Thr_kinase_AS"/>
</dbReference>
<dbReference type="Gene3D" id="3.30.200.20">
    <property type="entry name" value="Phosphorylase Kinase, domain 1"/>
    <property type="match status" value="1"/>
</dbReference>
<keyword evidence="3 11" id="KW-0723">Serine/threonine-protein kinase</keyword>
<dbReference type="PANTHER" id="PTHR22984:SF11">
    <property type="entry name" value="AURORA KINASE-RELATED"/>
    <property type="match status" value="1"/>
</dbReference>
<evidence type="ECO:0000256" key="2">
    <source>
        <dbReference type="ARBA" id="ARBA00012513"/>
    </source>
</evidence>
<evidence type="ECO:0000256" key="5">
    <source>
        <dbReference type="ARBA" id="ARBA00022741"/>
    </source>
</evidence>
<dbReference type="PROSITE" id="PS50011">
    <property type="entry name" value="PROTEIN_KINASE_DOM"/>
    <property type="match status" value="1"/>
</dbReference>
<dbReference type="OMA" id="PWSFRIE"/>
<evidence type="ECO:0000256" key="10">
    <source>
        <dbReference type="PROSITE-ProRule" id="PRU10141"/>
    </source>
</evidence>
<dbReference type="GO" id="GO:0005737">
    <property type="term" value="C:cytoplasm"/>
    <property type="evidence" value="ECO:0007669"/>
    <property type="project" value="TreeGrafter"/>
</dbReference>
<dbReference type="OrthoDB" id="8596411at2759"/>
<dbReference type="STRING" id="8153.ENSHBUP00000002579"/>
<evidence type="ECO:0000256" key="6">
    <source>
        <dbReference type="ARBA" id="ARBA00022777"/>
    </source>
</evidence>
<dbReference type="InterPro" id="IPR051138">
    <property type="entry name" value="PIM_Ser/Thr_kinase"/>
</dbReference>
<dbReference type="Proteomes" id="UP000264840">
    <property type="component" value="Unplaced"/>
</dbReference>
<dbReference type="InterPro" id="IPR017441">
    <property type="entry name" value="Protein_kinase_ATP_BS"/>
</dbReference>
<protein>
    <recommendedName>
        <fullName evidence="2">non-specific serine/threonine protein kinase</fullName>
        <ecNumber evidence="2">2.7.11.1</ecNumber>
    </recommendedName>
</protein>
<dbReference type="Pfam" id="PF00069">
    <property type="entry name" value="Pkinase"/>
    <property type="match status" value="1"/>
</dbReference>
<keyword evidence="5 10" id="KW-0547">Nucleotide-binding</keyword>
<keyword evidence="7 10" id="KW-0067">ATP-binding</keyword>
<dbReference type="EC" id="2.7.11.1" evidence="2"/>
<dbReference type="GO" id="GO:0043066">
    <property type="term" value="P:negative regulation of apoptotic process"/>
    <property type="evidence" value="ECO:0007669"/>
    <property type="project" value="TreeGrafter"/>
</dbReference>
<comment type="catalytic activity">
    <reaction evidence="8">
        <text>L-threonyl-[protein] + ATP = O-phospho-L-threonyl-[protein] + ADP + H(+)</text>
        <dbReference type="Rhea" id="RHEA:46608"/>
        <dbReference type="Rhea" id="RHEA-COMP:11060"/>
        <dbReference type="Rhea" id="RHEA-COMP:11605"/>
        <dbReference type="ChEBI" id="CHEBI:15378"/>
        <dbReference type="ChEBI" id="CHEBI:30013"/>
        <dbReference type="ChEBI" id="CHEBI:30616"/>
        <dbReference type="ChEBI" id="CHEBI:61977"/>
        <dbReference type="ChEBI" id="CHEBI:456216"/>
        <dbReference type="EC" id="2.7.11.1"/>
    </reaction>
</comment>
<evidence type="ECO:0000256" key="4">
    <source>
        <dbReference type="ARBA" id="ARBA00022679"/>
    </source>
</evidence>
<feature type="region of interest" description="Disordered" evidence="12">
    <location>
        <begin position="22"/>
        <end position="130"/>
    </location>
</feature>
<reference evidence="14" key="2">
    <citation type="submission" date="2025-09" db="UniProtKB">
        <authorList>
            <consortium name="Ensembl"/>
        </authorList>
    </citation>
    <scope>IDENTIFICATION</scope>
</reference>
<dbReference type="Ensembl" id="ENSHBUT00000011854.1">
    <property type="protein sequence ID" value="ENSHBUP00000002579.1"/>
    <property type="gene ID" value="ENSHBUG00000003789.1"/>
</dbReference>
<organism evidence="14 15">
    <name type="scientific">Haplochromis burtoni</name>
    <name type="common">Burton's mouthbrooder</name>
    <name type="synonym">Chromis burtoni</name>
    <dbReference type="NCBI Taxonomy" id="8153"/>
    <lineage>
        <taxon>Eukaryota</taxon>
        <taxon>Metazoa</taxon>
        <taxon>Chordata</taxon>
        <taxon>Craniata</taxon>
        <taxon>Vertebrata</taxon>
        <taxon>Euteleostomi</taxon>
        <taxon>Actinopterygii</taxon>
        <taxon>Neopterygii</taxon>
        <taxon>Teleostei</taxon>
        <taxon>Neoteleostei</taxon>
        <taxon>Acanthomorphata</taxon>
        <taxon>Ovalentaria</taxon>
        <taxon>Cichlomorphae</taxon>
        <taxon>Cichliformes</taxon>
        <taxon>Cichlidae</taxon>
        <taxon>African cichlids</taxon>
        <taxon>Pseudocrenilabrinae</taxon>
        <taxon>Haplochromini</taxon>
        <taxon>Haplochromis</taxon>
    </lineage>
</organism>
<feature type="binding site" evidence="10">
    <location>
        <position position="167"/>
    </location>
    <ligand>
        <name>ATP</name>
        <dbReference type="ChEBI" id="CHEBI:30616"/>
    </ligand>
</feature>
<dbReference type="AlphaFoldDB" id="A0A3Q2UXD2"/>
<evidence type="ECO:0000313" key="15">
    <source>
        <dbReference type="Proteomes" id="UP000264840"/>
    </source>
</evidence>
<evidence type="ECO:0000256" key="9">
    <source>
        <dbReference type="ARBA" id="ARBA00048679"/>
    </source>
</evidence>
<evidence type="ECO:0000313" key="14">
    <source>
        <dbReference type="Ensembl" id="ENSHBUP00000002579.1"/>
    </source>
</evidence>
<evidence type="ECO:0000256" key="8">
    <source>
        <dbReference type="ARBA" id="ARBA00047899"/>
    </source>
</evidence>
<keyword evidence="4" id="KW-0808">Transferase</keyword>
<evidence type="ECO:0000256" key="11">
    <source>
        <dbReference type="RuleBase" id="RU000304"/>
    </source>
</evidence>
<feature type="compositionally biased region" description="Basic and acidic residues" evidence="12">
    <location>
        <begin position="22"/>
        <end position="65"/>
    </location>
</feature>
<dbReference type="SUPFAM" id="SSF56112">
    <property type="entry name" value="Protein kinase-like (PK-like)"/>
    <property type="match status" value="1"/>
</dbReference>
<dbReference type="PANTHER" id="PTHR22984">
    <property type="entry name" value="SERINE/THREONINE-PROTEIN KINASE PIM"/>
    <property type="match status" value="1"/>
</dbReference>
<evidence type="ECO:0000256" key="12">
    <source>
        <dbReference type="SAM" id="MobiDB-lite"/>
    </source>
</evidence>
<dbReference type="GeneID" id="102302176"/>
<dbReference type="GO" id="GO:0007346">
    <property type="term" value="P:regulation of mitotic cell cycle"/>
    <property type="evidence" value="ECO:0007669"/>
    <property type="project" value="TreeGrafter"/>
</dbReference>
<dbReference type="PROSITE" id="PS00108">
    <property type="entry name" value="PROTEIN_KINASE_ST"/>
    <property type="match status" value="1"/>
</dbReference>
<dbReference type="PROSITE" id="PS00107">
    <property type="entry name" value="PROTEIN_KINASE_ATP"/>
    <property type="match status" value="1"/>
</dbReference>
<keyword evidence="6" id="KW-0418">Kinase</keyword>
<feature type="domain" description="Protein kinase" evidence="13">
    <location>
        <begin position="138"/>
        <end position="394"/>
    </location>
</feature>
<evidence type="ECO:0000256" key="7">
    <source>
        <dbReference type="ARBA" id="ARBA00022840"/>
    </source>
</evidence>
<evidence type="ECO:0000256" key="3">
    <source>
        <dbReference type="ARBA" id="ARBA00022527"/>
    </source>
</evidence>
<dbReference type="SMART" id="SM00220">
    <property type="entry name" value="S_TKc"/>
    <property type="match status" value="1"/>
</dbReference>
<dbReference type="RefSeq" id="XP_005913812.1">
    <property type="nucleotide sequence ID" value="XM_005913750.3"/>
</dbReference>
<proteinExistence type="inferred from homology"/>
<dbReference type="InterPro" id="IPR011009">
    <property type="entry name" value="Kinase-like_dom_sf"/>
</dbReference>
<dbReference type="InterPro" id="IPR000719">
    <property type="entry name" value="Prot_kinase_dom"/>
</dbReference>
<dbReference type="GO" id="GO:0004674">
    <property type="term" value="F:protein serine/threonine kinase activity"/>
    <property type="evidence" value="ECO:0007669"/>
    <property type="project" value="UniProtKB-KW"/>
</dbReference>
<comment type="similarity">
    <text evidence="1">Belongs to the protein kinase superfamily. CAMK Ser/Thr protein kinase family. PIM subfamily.</text>
</comment>
<name>A0A3Q2UXD2_HAPBU</name>
<dbReference type="GO" id="GO:0005524">
    <property type="term" value="F:ATP binding"/>
    <property type="evidence" value="ECO:0007669"/>
    <property type="project" value="UniProtKB-UniRule"/>
</dbReference>
<comment type="catalytic activity">
    <reaction evidence="9">
        <text>L-seryl-[protein] + ATP = O-phospho-L-seryl-[protein] + ADP + H(+)</text>
        <dbReference type="Rhea" id="RHEA:17989"/>
        <dbReference type="Rhea" id="RHEA-COMP:9863"/>
        <dbReference type="Rhea" id="RHEA-COMP:11604"/>
        <dbReference type="ChEBI" id="CHEBI:15378"/>
        <dbReference type="ChEBI" id="CHEBI:29999"/>
        <dbReference type="ChEBI" id="CHEBI:30616"/>
        <dbReference type="ChEBI" id="CHEBI:83421"/>
        <dbReference type="ChEBI" id="CHEBI:456216"/>
        <dbReference type="EC" id="2.7.11.1"/>
    </reaction>
</comment>
<feature type="compositionally biased region" description="Polar residues" evidence="12">
    <location>
        <begin position="105"/>
        <end position="116"/>
    </location>
</feature>
<sequence length="395" mass="45160">MSSKSWPTFATPRAVGVSKYLERHTEPWSFRVEDRTSDGRIKSSKRKDGSTERLEKASKTRKDSESPTPGPSHVFFEKSAFRKKSSKQKSSDGTKEPRNKKRRTSSSQEESNNSIYETDDPLPSTYNGHTTEDFEEKYDEQDMLGEGQYGEVFFGKRREDNFPVVIKHVPQKSLYRQPMLLNGRMTKIPLEVALLIKVGAGPEATSSNVTPVLLDWYDLEKELIMVFEGGKNNIDLDVYLSNRRERICESDIKAIMRQLVDAATEMHSKGVFHQDIKTDNIIIENSAERLARPRVKYIDFGCGVFFTPEAVTRRNGRKSPALNLLFNATKADCITVLQLGRVMDRLLHNITSSKNMYAKRTDISENCESFLLGCLAAKNEDRLTLEELRNHPWFK</sequence>
<evidence type="ECO:0000259" key="13">
    <source>
        <dbReference type="PROSITE" id="PS50011"/>
    </source>
</evidence>
<keyword evidence="15" id="KW-1185">Reference proteome</keyword>
<accession>A0A3Q2UXD2</accession>
<reference evidence="14" key="1">
    <citation type="submission" date="2025-08" db="UniProtKB">
        <authorList>
            <consortium name="Ensembl"/>
        </authorList>
    </citation>
    <scope>IDENTIFICATION</scope>
</reference>
<dbReference type="GeneTree" id="ENSGT00950000182996"/>